<comment type="caution">
    <text evidence="1">The sequence shown here is derived from an EMBL/GenBank/DDBJ whole genome shotgun (WGS) entry which is preliminary data.</text>
</comment>
<accession>A0ABV5N5E5</accession>
<gene>
    <name evidence="1" type="ORF">ACFF45_23050</name>
</gene>
<reference evidence="1 2" key="1">
    <citation type="submission" date="2024-09" db="EMBL/GenBank/DDBJ databases">
        <authorList>
            <person name="Sun Q."/>
            <person name="Mori K."/>
        </authorList>
    </citation>
    <scope>NUCLEOTIDE SEQUENCE [LARGE SCALE GENOMIC DNA]</scope>
    <source>
        <strain evidence="1 2">JCM 6917</strain>
    </source>
</reference>
<proteinExistence type="predicted"/>
<dbReference type="Gene3D" id="2.30.31.20">
    <property type="entry name" value="Sporulation-specific cell division protein SsgB"/>
    <property type="match status" value="1"/>
</dbReference>
<evidence type="ECO:0000313" key="2">
    <source>
        <dbReference type="Proteomes" id="UP001589709"/>
    </source>
</evidence>
<dbReference type="Proteomes" id="UP001589709">
    <property type="component" value="Unassembled WGS sequence"/>
</dbReference>
<sequence length="95" mass="10432">MFRAPQRRRAASRERARSWLHLCSGDLAALFKLPVPPPADLCSGDLAALFELPVPPPAEWLERTYEVVPAGRELAGVAWDEAAADLLPARRTQGD</sequence>
<name>A0ABV5N5E5_9ACTN</name>
<dbReference type="InterPro" id="IPR038658">
    <property type="entry name" value="SsgB_sf"/>
</dbReference>
<dbReference type="RefSeq" id="WP_381348334.1">
    <property type="nucleotide sequence ID" value="NZ_JBHMCY010000047.1"/>
</dbReference>
<dbReference type="EMBL" id="JBHMCY010000047">
    <property type="protein sequence ID" value="MFB9465506.1"/>
    <property type="molecule type" value="Genomic_DNA"/>
</dbReference>
<protein>
    <submittedName>
        <fullName evidence="1">Uncharacterized protein</fullName>
    </submittedName>
</protein>
<keyword evidence="2" id="KW-1185">Reference proteome</keyword>
<evidence type="ECO:0000313" key="1">
    <source>
        <dbReference type="EMBL" id="MFB9465506.1"/>
    </source>
</evidence>
<organism evidence="1 2">
    <name type="scientific">Streptomyces cinereospinus</name>
    <dbReference type="NCBI Taxonomy" id="285561"/>
    <lineage>
        <taxon>Bacteria</taxon>
        <taxon>Bacillati</taxon>
        <taxon>Actinomycetota</taxon>
        <taxon>Actinomycetes</taxon>
        <taxon>Kitasatosporales</taxon>
        <taxon>Streptomycetaceae</taxon>
        <taxon>Streptomyces</taxon>
    </lineage>
</organism>